<keyword evidence="4 11" id="KW-0378">Hydrolase</keyword>
<dbReference type="InterPro" id="IPR016667">
    <property type="entry name" value="Caps_polysacc_synth_CpsB/CapC"/>
</dbReference>
<dbReference type="NCBIfam" id="NF041488">
    <property type="entry name" value="caps_synth_Cps4B"/>
    <property type="match status" value="1"/>
</dbReference>
<comment type="similarity">
    <text evidence="3 11">Belongs to the metallo-dependent hydrolases superfamily. CpsB/CapC family.</text>
</comment>
<gene>
    <name evidence="12" type="primary">wzh</name>
    <name evidence="12" type="ORF">SPC24F_0004</name>
</gene>
<accession>Q4K0A2</accession>
<keyword evidence="8" id="KW-0464">Manganese</keyword>
<dbReference type="GO" id="GO:0030145">
    <property type="term" value="F:manganese ion binding"/>
    <property type="evidence" value="ECO:0007669"/>
    <property type="project" value="UniProtKB-UniRule"/>
</dbReference>
<evidence type="ECO:0000313" key="12">
    <source>
        <dbReference type="EMBL" id="CAI33931.1"/>
    </source>
</evidence>
<evidence type="ECO:0000256" key="2">
    <source>
        <dbReference type="ARBA" id="ARBA00005132"/>
    </source>
</evidence>
<evidence type="ECO:0000256" key="1">
    <source>
        <dbReference type="ARBA" id="ARBA00001936"/>
    </source>
</evidence>
<proteinExistence type="inferred from homology"/>
<keyword evidence="7" id="KW-0270">Exopolysaccharide synthesis</keyword>
<evidence type="ECO:0000256" key="5">
    <source>
        <dbReference type="ARBA" id="ARBA00022903"/>
    </source>
</evidence>
<dbReference type="RefSeq" id="WP_044813622.1">
    <property type="nucleotide sequence ID" value="NZ_CDQD01000018.1"/>
</dbReference>
<dbReference type="AlphaFoldDB" id="Q4K0A2"/>
<evidence type="ECO:0000256" key="8">
    <source>
        <dbReference type="ARBA" id="ARBA00023211"/>
    </source>
</evidence>
<evidence type="ECO:0000256" key="11">
    <source>
        <dbReference type="PIRNR" id="PIRNR016557"/>
    </source>
</evidence>
<evidence type="ECO:0000256" key="4">
    <source>
        <dbReference type="ARBA" id="ARBA00022801"/>
    </source>
</evidence>
<comment type="pathway">
    <text evidence="2">Capsule biogenesis; capsule polysaccharide biosynthesis.</text>
</comment>
<evidence type="ECO:0000256" key="10">
    <source>
        <dbReference type="ARBA" id="ARBA00051722"/>
    </source>
</evidence>
<dbReference type="EC" id="3.1.3.48" evidence="11"/>
<dbReference type="PANTHER" id="PTHR39181">
    <property type="entry name" value="TYROSINE-PROTEIN PHOSPHATASE YWQE"/>
    <property type="match status" value="1"/>
</dbReference>
<sequence length="243" mass="28316">MIDIHSHIVFDVDDGPKSREESKALLAESYRQGVRTIVSTSHRRKDMFETPEEKIAENFLQVREIAKEVADDLVIAYGAEIYYTLDALEKLEKKEIPTLNDSRYALIEFSMNTPYRDIHSALSKILMLGITPVIAHIERYDALENNEKRVRELIDMGCYTQVNSSHVLKPKLFGERYKFMKKRVQYFLERDLVHVVASDMHNLDSRPPYMQQAYDIIAKKYGGKKAKELFVDNPRKIIMDQLI</sequence>
<comment type="cofactor">
    <cofactor evidence="1">
        <name>Mn(2+)</name>
        <dbReference type="ChEBI" id="CHEBI:29035"/>
    </cofactor>
</comment>
<evidence type="ECO:0000256" key="7">
    <source>
        <dbReference type="ARBA" id="ARBA00023169"/>
    </source>
</evidence>
<dbReference type="InterPro" id="IPR048208">
    <property type="entry name" value="Caps_polysacc_synth_CpsB"/>
</dbReference>
<dbReference type="PIRSF" id="PIRSF016557">
    <property type="entry name" value="Caps_synth_CpsB"/>
    <property type="match status" value="1"/>
</dbReference>
<dbReference type="SUPFAM" id="SSF51556">
    <property type="entry name" value="Metallo-dependent hydrolases"/>
    <property type="match status" value="1"/>
</dbReference>
<comment type="catalytic activity">
    <reaction evidence="10 11">
        <text>O-phospho-L-tyrosyl-[protein] + H2O = L-tyrosyl-[protein] + phosphate</text>
        <dbReference type="Rhea" id="RHEA:10684"/>
        <dbReference type="Rhea" id="RHEA-COMP:10136"/>
        <dbReference type="Rhea" id="RHEA-COMP:20101"/>
        <dbReference type="ChEBI" id="CHEBI:15377"/>
        <dbReference type="ChEBI" id="CHEBI:43474"/>
        <dbReference type="ChEBI" id="CHEBI:46858"/>
        <dbReference type="ChEBI" id="CHEBI:61978"/>
        <dbReference type="EC" id="3.1.3.48"/>
    </reaction>
</comment>
<dbReference type="PANTHER" id="PTHR39181:SF1">
    <property type="entry name" value="TYROSINE-PROTEIN PHOSPHATASE YWQE"/>
    <property type="match status" value="1"/>
</dbReference>
<evidence type="ECO:0000256" key="6">
    <source>
        <dbReference type="ARBA" id="ARBA00022912"/>
    </source>
</evidence>
<dbReference type="Pfam" id="PF19567">
    <property type="entry name" value="CpsB_CapC"/>
    <property type="match status" value="1"/>
</dbReference>
<keyword evidence="5" id="KW-0972">Capsule biogenesis/degradation</keyword>
<dbReference type="Gene3D" id="3.20.20.140">
    <property type="entry name" value="Metal-dependent hydrolases"/>
    <property type="match status" value="1"/>
</dbReference>
<dbReference type="GO" id="GO:0045227">
    <property type="term" value="P:capsule polysaccharide biosynthetic process"/>
    <property type="evidence" value="ECO:0007669"/>
    <property type="project" value="UniProtKB-UniPathway"/>
</dbReference>
<reference evidence="12" key="1">
    <citation type="journal article" date="2006" name="PLoS Genet.">
        <title>Genetic analysis of the capsular biosynthetic locus from all 90 pneumococcal serotypes.</title>
        <authorList>
            <person name="Bentley S.D."/>
            <person name="Aanensen D.M."/>
            <person name="Mavroidi A."/>
            <person name="Saunders D."/>
            <person name="Rabbinowitsch E."/>
            <person name="Collins M."/>
            <person name="Donohoe K."/>
            <person name="Harris D."/>
            <person name="Murphy L."/>
            <person name="Quail M.A."/>
            <person name="Samuel G."/>
            <person name="Skovsted I.C."/>
            <person name="Kaltoft M.S."/>
            <person name="Barrell B."/>
            <person name="Reeves P.R."/>
            <person name="Parkhill J."/>
            <person name="Spratt B.G."/>
        </authorList>
    </citation>
    <scope>NUCLEOTIDE SEQUENCE</scope>
    <source>
        <strain evidence="12">24F L</strain>
    </source>
</reference>
<evidence type="ECO:0000256" key="3">
    <source>
        <dbReference type="ARBA" id="ARBA00005750"/>
    </source>
</evidence>
<dbReference type="UniPathway" id="UPA00934"/>
<evidence type="ECO:0000256" key="9">
    <source>
        <dbReference type="ARBA" id="ARBA00025635"/>
    </source>
</evidence>
<keyword evidence="6 11" id="KW-0904">Protein phosphatase</keyword>
<protein>
    <recommendedName>
        <fullName evidence="11">Tyrosine-protein phosphatase</fullName>
        <ecNumber evidence="11">3.1.3.48</ecNumber>
    </recommendedName>
</protein>
<comment type="function">
    <text evidence="9">Dephosphorylates CpsD. Involved in the regulation of capsular polysaccharide biosynthesis.</text>
</comment>
<dbReference type="InterPro" id="IPR032466">
    <property type="entry name" value="Metal_Hydrolase"/>
</dbReference>
<dbReference type="EMBL" id="CR931688">
    <property type="protein sequence ID" value="CAI33931.1"/>
    <property type="molecule type" value="Genomic_DNA"/>
</dbReference>
<name>Q4K0A2_STREE</name>
<organism evidence="12">
    <name type="scientific">Streptococcus pneumoniae</name>
    <dbReference type="NCBI Taxonomy" id="1313"/>
    <lineage>
        <taxon>Bacteria</taxon>
        <taxon>Bacillati</taxon>
        <taxon>Bacillota</taxon>
        <taxon>Bacilli</taxon>
        <taxon>Lactobacillales</taxon>
        <taxon>Streptococcaceae</taxon>
        <taxon>Streptococcus</taxon>
    </lineage>
</organism>
<dbReference type="GO" id="GO:0004725">
    <property type="term" value="F:protein tyrosine phosphatase activity"/>
    <property type="evidence" value="ECO:0007669"/>
    <property type="project" value="UniProtKB-UniRule"/>
</dbReference>